<evidence type="ECO:0000256" key="1">
    <source>
        <dbReference type="SAM" id="Phobius"/>
    </source>
</evidence>
<keyword evidence="1" id="KW-0472">Membrane</keyword>
<reference evidence="2 3" key="1">
    <citation type="submission" date="2019-08" db="EMBL/GenBank/DDBJ databases">
        <authorList>
            <person name="Chen S.-C."/>
            <person name="Lai M.-C."/>
            <person name="You Y.-T."/>
        </authorList>
    </citation>
    <scope>NUCLEOTIDE SEQUENCE [LARGE SCALE GENOMIC DNA]</scope>
    <source>
        <strain evidence="2 3">P2F9704a</strain>
    </source>
</reference>
<feature type="transmembrane region" description="Helical" evidence="1">
    <location>
        <begin position="12"/>
        <end position="37"/>
    </location>
</feature>
<name>A0ABD4TFL2_9EURY</name>
<evidence type="ECO:0008006" key="4">
    <source>
        <dbReference type="Google" id="ProtNLM"/>
    </source>
</evidence>
<accession>A0ABD4TFL2</accession>
<dbReference type="RefSeq" id="WP_255331409.1">
    <property type="nucleotide sequence ID" value="NZ_VOTZ01000001.1"/>
</dbReference>
<dbReference type="AlphaFoldDB" id="A0ABD4TFL2"/>
<proteinExistence type="predicted"/>
<dbReference type="Pfam" id="PF23960">
    <property type="entry name" value="DUF7289"/>
    <property type="match status" value="1"/>
</dbReference>
<comment type="caution">
    <text evidence="2">The sequence shown here is derived from an EMBL/GenBank/DDBJ whole genome shotgun (WGS) entry which is preliminary data.</text>
</comment>
<keyword evidence="1" id="KW-1133">Transmembrane helix</keyword>
<keyword evidence="3" id="KW-1185">Reference proteome</keyword>
<keyword evidence="1" id="KW-0812">Transmembrane</keyword>
<dbReference type="Proteomes" id="UP001524383">
    <property type="component" value="Unassembled WGS sequence"/>
</dbReference>
<protein>
    <recommendedName>
        <fullName evidence="4">Archaeal Type IV pilin N-terminal domain-containing protein</fullName>
    </recommendedName>
</protein>
<sequence length="253" mass="27704">MKNDDGVSEAIGFILIFSIVVIGIAIVVLYGFPLLLAGQGSADIRNMEQTMIVLQNDQKSLSYKMVPYKETALQVQGGVLFVTGESGSFSVSYRTPVGELVSLPAYETGQIRYVSDLDSTRIAIENGAVFTRPEKGIGSAMLAEPRWYYDDSQGMLILSFIMISTGSERSLAGVGRIEMKSDPVGKITTEYDVAPGSIEIRYVALSPDHDYLVAWGNYMTGRLGMVRESDEIYSHPSAYKLVIQETLIEITGL</sequence>
<evidence type="ECO:0000313" key="3">
    <source>
        <dbReference type="Proteomes" id="UP001524383"/>
    </source>
</evidence>
<gene>
    <name evidence="2" type="ORF">FTO68_00635</name>
</gene>
<organism evidence="2 3">
    <name type="scientific">Methanocalculus taiwanensis</name>
    <dbReference type="NCBI Taxonomy" id="106207"/>
    <lineage>
        <taxon>Archaea</taxon>
        <taxon>Methanobacteriati</taxon>
        <taxon>Methanobacteriota</taxon>
        <taxon>Stenosarchaea group</taxon>
        <taxon>Methanomicrobia</taxon>
        <taxon>Methanomicrobiales</taxon>
        <taxon>Methanocalculaceae</taxon>
        <taxon>Methanocalculus</taxon>
    </lineage>
</organism>
<dbReference type="EMBL" id="VOTZ01000001">
    <property type="protein sequence ID" value="MCQ1537501.1"/>
    <property type="molecule type" value="Genomic_DNA"/>
</dbReference>
<evidence type="ECO:0000313" key="2">
    <source>
        <dbReference type="EMBL" id="MCQ1537501.1"/>
    </source>
</evidence>
<dbReference type="InterPro" id="IPR055713">
    <property type="entry name" value="DUF7289"/>
</dbReference>